<feature type="compositionally biased region" description="Low complexity" evidence="1">
    <location>
        <begin position="189"/>
        <end position="198"/>
    </location>
</feature>
<dbReference type="OMA" id="AMFRVQA"/>
<dbReference type="AlphaFoldDB" id="A0A152A978"/>
<dbReference type="Gene3D" id="3.10.20.90">
    <property type="entry name" value="Phosphatidylinositol 3-kinase Catalytic Subunit, Chain A, domain 1"/>
    <property type="match status" value="2"/>
</dbReference>
<evidence type="ECO:0000313" key="4">
    <source>
        <dbReference type="Proteomes" id="UP000076078"/>
    </source>
</evidence>
<evidence type="ECO:0000313" key="3">
    <source>
        <dbReference type="EMBL" id="KYR02779.1"/>
    </source>
</evidence>
<reference evidence="3 4" key="1">
    <citation type="submission" date="2015-12" db="EMBL/GenBank/DDBJ databases">
        <title>Dictyostelia acquired genes for synthesis and detection of signals that induce cell-type specialization by lateral gene transfer from prokaryotes.</title>
        <authorList>
            <person name="Gloeckner G."/>
            <person name="Schaap P."/>
        </authorList>
    </citation>
    <scope>NUCLEOTIDE SEQUENCE [LARGE SCALE GENOMIC DNA]</scope>
    <source>
        <strain evidence="3 4">TK</strain>
    </source>
</reference>
<dbReference type="EMBL" id="LODT01000001">
    <property type="protein sequence ID" value="KYR02779.1"/>
    <property type="molecule type" value="Genomic_DNA"/>
</dbReference>
<feature type="region of interest" description="Disordered" evidence="1">
    <location>
        <begin position="544"/>
        <end position="599"/>
    </location>
</feature>
<dbReference type="SUPFAM" id="SSF54236">
    <property type="entry name" value="Ubiquitin-like"/>
    <property type="match status" value="2"/>
</dbReference>
<dbReference type="FunCoup" id="A0A152A978">
    <property type="interactions" value="37"/>
</dbReference>
<keyword evidence="4" id="KW-1185">Reference proteome</keyword>
<dbReference type="PANTHER" id="PTHR46467:SF1">
    <property type="entry name" value="TETHER CONTAINING UBX DOMAIN FOR GLUT4"/>
    <property type="match status" value="1"/>
</dbReference>
<dbReference type="GO" id="GO:0006886">
    <property type="term" value="P:intracellular protein transport"/>
    <property type="evidence" value="ECO:0007669"/>
    <property type="project" value="TreeGrafter"/>
</dbReference>
<gene>
    <name evidence="3" type="ORF">DLAC_00241</name>
</gene>
<sequence length="599" mass="67345">MSLHILYRSQKNTIQVLPNNSMAEILEKGCKSFRLNEQHYTLQHNGKPVNLSLPFRLSGIPNQSRVSIVEKTSSTMATVKQVNIAIQLSDGKRYTSPMKTSVTLWDILLHFEEKEKLILTTQFDAQERYVCPVFNLLNKEIKTLDLLQSTTLLSLHVTESVLIKLSFQPTSDLSKDEVLKLLINYKPPSTTTPPSITTPSPPPTTTTTTTTTTSTSPITNETISPSTQTTTTTTTTSSTSPINNVTISPPTQTTISPNTSEVKVIPPTVEEFEKPIDTSLSEVEYRALVKKVSEALSPTSTSSNSISPNWVNIEQETFKFPTSTTTTTTTSSSDSKMDDLDVIKPEEITVNRNLRVYVPVDQDLDISSIVHDDKLSEEDFKRLQESNKREKKAKEEDSAVLKTKYLREKEFIKKMSKYSNTVLRVYFPTKQVLEMTFSSHERVSALVIYLKSLFTEPQPLFYLYTTPPYTVLHNFNHTLLKEGLIPNAKIYLGFANETSNITFIPEVDDMFLKANQLPVLTGTTIYKQQKDQKMFDSEATTITTTTTTSSTSNNNSYDNDSEMKDVNESTNTITSPNRSASSNQSKDKIVPKWFTMGKK</sequence>
<feature type="compositionally biased region" description="Low complexity" evidence="1">
    <location>
        <begin position="205"/>
        <end position="258"/>
    </location>
</feature>
<dbReference type="GO" id="GO:0012506">
    <property type="term" value="C:vesicle membrane"/>
    <property type="evidence" value="ECO:0007669"/>
    <property type="project" value="TreeGrafter"/>
</dbReference>
<dbReference type="Pfam" id="PF11470">
    <property type="entry name" value="TUG-UBL1"/>
    <property type="match status" value="1"/>
</dbReference>
<evidence type="ECO:0000259" key="2">
    <source>
        <dbReference type="Pfam" id="PF11470"/>
    </source>
</evidence>
<proteinExistence type="predicted"/>
<organism evidence="3 4">
    <name type="scientific">Tieghemostelium lacteum</name>
    <name type="common">Slime mold</name>
    <name type="synonym">Dictyostelium lacteum</name>
    <dbReference type="NCBI Taxonomy" id="361077"/>
    <lineage>
        <taxon>Eukaryota</taxon>
        <taxon>Amoebozoa</taxon>
        <taxon>Evosea</taxon>
        <taxon>Eumycetozoa</taxon>
        <taxon>Dictyostelia</taxon>
        <taxon>Dictyosteliales</taxon>
        <taxon>Raperosteliaceae</taxon>
        <taxon>Tieghemostelium</taxon>
    </lineage>
</organism>
<feature type="domain" description="TUG ubiquitin-like" evidence="2">
    <location>
        <begin position="7"/>
        <end position="66"/>
    </location>
</feature>
<dbReference type="InterPro" id="IPR029071">
    <property type="entry name" value="Ubiquitin-like_domsf"/>
</dbReference>
<dbReference type="CDD" id="cd16118">
    <property type="entry name" value="UBX2_UBXN9"/>
    <property type="match status" value="1"/>
</dbReference>
<dbReference type="OrthoDB" id="440781at2759"/>
<accession>A0A152A978</accession>
<comment type="caution">
    <text evidence="3">The sequence shown here is derived from an EMBL/GenBank/DDBJ whole genome shotgun (WGS) entry which is preliminary data.</text>
</comment>
<evidence type="ECO:0000256" key="1">
    <source>
        <dbReference type="SAM" id="MobiDB-lite"/>
    </source>
</evidence>
<feature type="region of interest" description="Disordered" evidence="1">
    <location>
        <begin position="189"/>
        <end position="258"/>
    </location>
</feature>
<dbReference type="GO" id="GO:0005737">
    <property type="term" value="C:cytoplasm"/>
    <property type="evidence" value="ECO:0007669"/>
    <property type="project" value="TreeGrafter"/>
</dbReference>
<dbReference type="InParanoid" id="A0A152A978"/>
<dbReference type="Proteomes" id="UP000076078">
    <property type="component" value="Unassembled WGS sequence"/>
</dbReference>
<feature type="compositionally biased region" description="Polar residues" evidence="1">
    <location>
        <begin position="568"/>
        <end position="584"/>
    </location>
</feature>
<dbReference type="PANTHER" id="PTHR46467">
    <property type="entry name" value="TETHER CONTAINING UBX DOMAIN FOR GLUT4"/>
    <property type="match status" value="1"/>
</dbReference>
<name>A0A152A978_TIELA</name>
<feature type="compositionally biased region" description="Low complexity" evidence="1">
    <location>
        <begin position="544"/>
        <end position="556"/>
    </location>
</feature>
<protein>
    <submittedName>
        <fullName evidence="3">UBX domain-containing protein</fullName>
    </submittedName>
</protein>
<dbReference type="InterPro" id="IPR021569">
    <property type="entry name" value="TUG-UBL1"/>
</dbReference>
<dbReference type="STRING" id="361077.A0A152A978"/>
<dbReference type="GO" id="GO:0005634">
    <property type="term" value="C:nucleus"/>
    <property type="evidence" value="ECO:0007669"/>
    <property type="project" value="TreeGrafter"/>
</dbReference>